<organism evidence="1 2">
    <name type="scientific">Eragrostis curvula</name>
    <name type="common">weeping love grass</name>
    <dbReference type="NCBI Taxonomy" id="38414"/>
    <lineage>
        <taxon>Eukaryota</taxon>
        <taxon>Viridiplantae</taxon>
        <taxon>Streptophyta</taxon>
        <taxon>Embryophyta</taxon>
        <taxon>Tracheophyta</taxon>
        <taxon>Spermatophyta</taxon>
        <taxon>Magnoliopsida</taxon>
        <taxon>Liliopsida</taxon>
        <taxon>Poales</taxon>
        <taxon>Poaceae</taxon>
        <taxon>PACMAD clade</taxon>
        <taxon>Chloridoideae</taxon>
        <taxon>Eragrostideae</taxon>
        <taxon>Eragrostidinae</taxon>
        <taxon>Eragrostis</taxon>
    </lineage>
</organism>
<dbReference type="Gramene" id="TVU25941">
    <property type="protein sequence ID" value="TVU25941"/>
    <property type="gene ID" value="EJB05_28464"/>
</dbReference>
<dbReference type="Proteomes" id="UP000324897">
    <property type="component" value="Chromosome 2"/>
</dbReference>
<gene>
    <name evidence="1" type="ORF">EJB05_28464</name>
</gene>
<dbReference type="EMBL" id="RWGY01000013">
    <property type="protein sequence ID" value="TVU25941.1"/>
    <property type="molecule type" value="Genomic_DNA"/>
</dbReference>
<evidence type="ECO:0000313" key="2">
    <source>
        <dbReference type="Proteomes" id="UP000324897"/>
    </source>
</evidence>
<proteinExistence type="predicted"/>
<feature type="non-terminal residue" evidence="1">
    <location>
        <position position="1"/>
    </location>
</feature>
<dbReference type="AlphaFoldDB" id="A0A5J9URN4"/>
<evidence type="ECO:0000313" key="1">
    <source>
        <dbReference type="EMBL" id="TVU25941.1"/>
    </source>
</evidence>
<sequence length="251" mass="28369">MAYYGIPLVSFMFSSHLGDVHLAGTTLGNSWATVAGSHWWQRSCGPIYHPSCSLVLLAAVTQSSIVLPLAAARRLDQEKKTCRTELSSVINTICFTIEESDEVCKGFRKSNRAHQYVDELIKNSRFPPAESFDALWGTPSQFCVNISGTRNKALFLGYKVKWLLMAYTEKRKCDNKEDFRNKRELRADIRHAKRQMLKAIQRNLNSDHDLKELERYLDASIVTNGLNPAFSLVLGAIPAKEMNDAQELLQL</sequence>
<protein>
    <submittedName>
        <fullName evidence="1">Uncharacterized protein</fullName>
    </submittedName>
</protein>
<comment type="caution">
    <text evidence="1">The sequence shown here is derived from an EMBL/GenBank/DDBJ whole genome shotgun (WGS) entry which is preliminary data.</text>
</comment>
<accession>A0A5J9URN4</accession>
<dbReference type="OrthoDB" id="1932798at2759"/>
<name>A0A5J9URN4_9POAL</name>
<dbReference type="SUPFAM" id="SSF64484">
    <property type="entry name" value="beta and beta-prime subunits of DNA dependent RNA-polymerase"/>
    <property type="match status" value="1"/>
</dbReference>
<keyword evidence="2" id="KW-1185">Reference proteome</keyword>
<reference evidence="1 2" key="1">
    <citation type="journal article" date="2019" name="Sci. Rep.">
        <title>A high-quality genome of Eragrostis curvula grass provides insights into Poaceae evolution and supports new strategies to enhance forage quality.</title>
        <authorList>
            <person name="Carballo J."/>
            <person name="Santos B.A.C.M."/>
            <person name="Zappacosta D."/>
            <person name="Garbus I."/>
            <person name="Selva J.P."/>
            <person name="Gallo C.A."/>
            <person name="Diaz A."/>
            <person name="Albertini E."/>
            <person name="Caccamo M."/>
            <person name="Echenique V."/>
        </authorList>
    </citation>
    <scope>NUCLEOTIDE SEQUENCE [LARGE SCALE GENOMIC DNA]</scope>
    <source>
        <strain evidence="2">cv. Victoria</strain>
        <tissue evidence="1">Leaf</tissue>
    </source>
</reference>